<evidence type="ECO:0000313" key="11">
    <source>
        <dbReference type="EMBL" id="EDO18209.1"/>
    </source>
</evidence>
<dbReference type="HOGENOM" id="CLU_014254_3_0_1"/>
<feature type="domain" description="Aminotransferase class I/classII large" evidence="10">
    <location>
        <begin position="101"/>
        <end position="469"/>
    </location>
</feature>
<keyword evidence="4" id="KW-0808">Transferase</keyword>
<name>A7THP3_VANPO</name>
<comment type="similarity">
    <text evidence="6">Belongs to the class-I pyridoxal-phosphate-dependent aminotransferase family. Alanine aminotransferase subfamily.</text>
</comment>
<dbReference type="InterPro" id="IPR045088">
    <property type="entry name" value="ALAT1/2-like"/>
</dbReference>
<evidence type="ECO:0000256" key="1">
    <source>
        <dbReference type="ARBA" id="ARBA00001933"/>
    </source>
</evidence>
<dbReference type="OrthoDB" id="1732682at2759"/>
<sequence length="492" mass="54519">MSFVPAEKLSVNDLNQHAVHADYAVRGSIPMRAEQLHAQIINDPGSLPFDKIITANIGNPQQVGQKPLTFIRQVLSILEYPNILNDPELLEKLVQLGVYQRDVIERARKMLDSIGGSVGAYSASQGVLGFRQTVADFINKRDGCKQLASPNDIFLTGGASSAVHYLLSILCSGPEFGVLIPIPQYPLYTATLTLSNSTAIPYYLKEHTSWSTNTKEIEINIKESMANGVKPVAIVIINPGNPTGAILSESDLADIIRISAKYGIAIIADEVYQENIFPGFEFHSMRKVLLNLQSEFPGTYDNVQLASLHSTSKGFIGECGQRGGYMELIGFKDEVIAIVLKLASISICSVVTGQALMDLVTCPPQPGDASYKLDQEERNKIKQDLMFRADRLYGLFTSLEGVECQRPQGAMYLFPKLILPDKAIEKALQLEIPPDEYYCRELLDATGICTVPGSGFGQDPGTYHLRTTFLVPGTEWIERWREFHQQFYERFS</sequence>
<dbReference type="InterPro" id="IPR015424">
    <property type="entry name" value="PyrdxlP-dep_Trfase"/>
</dbReference>
<dbReference type="GeneID" id="5546484"/>
<proteinExistence type="inferred from homology"/>
<dbReference type="InterPro" id="IPR015422">
    <property type="entry name" value="PyrdxlP-dep_Trfase_small"/>
</dbReference>
<dbReference type="GO" id="GO:0042853">
    <property type="term" value="P:L-alanine catabolic process"/>
    <property type="evidence" value="ECO:0007669"/>
    <property type="project" value="UniProtKB-UniPathway"/>
</dbReference>
<keyword evidence="5" id="KW-0663">Pyridoxal phosphate</keyword>
<dbReference type="PANTHER" id="PTHR11751:SF29">
    <property type="entry name" value="ALANINE TRANSAMINASE"/>
    <property type="match status" value="1"/>
</dbReference>
<evidence type="ECO:0000256" key="8">
    <source>
        <dbReference type="ARBA" id="ARBA00078532"/>
    </source>
</evidence>
<evidence type="ECO:0000313" key="12">
    <source>
        <dbReference type="Proteomes" id="UP000000267"/>
    </source>
</evidence>
<dbReference type="Proteomes" id="UP000000267">
    <property type="component" value="Unassembled WGS sequence"/>
</dbReference>
<dbReference type="RefSeq" id="XP_001646067.1">
    <property type="nucleotide sequence ID" value="XM_001646017.1"/>
</dbReference>
<dbReference type="STRING" id="436907.A7THP3"/>
<protein>
    <recommendedName>
        <fullName evidence="7">Glutamate pyruvate transaminase</fullName>
    </recommendedName>
    <alternativeName>
        <fullName evidence="8">Glutamic--alanine transaminase</fullName>
    </alternativeName>
    <alternativeName>
        <fullName evidence="9">Glutamic--pyruvic transaminase</fullName>
    </alternativeName>
</protein>
<dbReference type="GO" id="GO:0008483">
    <property type="term" value="F:transaminase activity"/>
    <property type="evidence" value="ECO:0007669"/>
    <property type="project" value="UniProtKB-KW"/>
</dbReference>
<evidence type="ECO:0000256" key="5">
    <source>
        <dbReference type="ARBA" id="ARBA00022898"/>
    </source>
</evidence>
<evidence type="ECO:0000256" key="6">
    <source>
        <dbReference type="ARBA" id="ARBA00025785"/>
    </source>
</evidence>
<comment type="subunit">
    <text evidence="2">Homodimer.</text>
</comment>
<comment type="cofactor">
    <cofactor evidence="1">
        <name>pyridoxal 5'-phosphate</name>
        <dbReference type="ChEBI" id="CHEBI:597326"/>
    </cofactor>
</comment>
<dbReference type="InterPro" id="IPR015421">
    <property type="entry name" value="PyrdxlP-dep_Trfase_major"/>
</dbReference>
<dbReference type="KEGG" id="vpo:Kpol_543p39"/>
<dbReference type="EMBL" id="DS480392">
    <property type="protein sequence ID" value="EDO18209.1"/>
    <property type="molecule type" value="Genomic_DNA"/>
</dbReference>
<evidence type="ECO:0000256" key="7">
    <source>
        <dbReference type="ARBA" id="ARBA00077894"/>
    </source>
</evidence>
<keyword evidence="12" id="KW-1185">Reference proteome</keyword>
<evidence type="ECO:0000256" key="9">
    <source>
        <dbReference type="ARBA" id="ARBA00080525"/>
    </source>
</evidence>
<organism evidence="12">
    <name type="scientific">Vanderwaltozyma polyspora (strain ATCC 22028 / DSM 70294 / BCRC 21397 / CBS 2163 / NBRC 10782 / NRRL Y-8283 / UCD 57-17)</name>
    <name type="common">Kluyveromyces polysporus</name>
    <dbReference type="NCBI Taxonomy" id="436907"/>
    <lineage>
        <taxon>Eukaryota</taxon>
        <taxon>Fungi</taxon>
        <taxon>Dikarya</taxon>
        <taxon>Ascomycota</taxon>
        <taxon>Saccharomycotina</taxon>
        <taxon>Saccharomycetes</taxon>
        <taxon>Saccharomycetales</taxon>
        <taxon>Saccharomycetaceae</taxon>
        <taxon>Vanderwaltozyma</taxon>
    </lineage>
</organism>
<evidence type="ECO:0000259" key="10">
    <source>
        <dbReference type="Pfam" id="PF00155"/>
    </source>
</evidence>
<dbReference type="AlphaFoldDB" id="A7THP3"/>
<evidence type="ECO:0000256" key="2">
    <source>
        <dbReference type="ARBA" id="ARBA00011738"/>
    </source>
</evidence>
<dbReference type="FunFam" id="1.10.287.1970:FF:000001">
    <property type="entry name" value="Alanine aminotransferase 2"/>
    <property type="match status" value="1"/>
</dbReference>
<dbReference type="FunFam" id="3.40.640.10:FF:000012">
    <property type="entry name" value="alanine aminotransferase 2"/>
    <property type="match status" value="1"/>
</dbReference>
<dbReference type="UniPathway" id="UPA00528">
    <property type="reaction ID" value="UER00586"/>
</dbReference>
<gene>
    <name evidence="11" type="ORF">Kpol_543p39</name>
</gene>
<dbReference type="InParanoid" id="A7THP3"/>
<dbReference type="OMA" id="AYMARTM"/>
<dbReference type="Pfam" id="PF00155">
    <property type="entry name" value="Aminotran_1_2"/>
    <property type="match status" value="1"/>
</dbReference>
<dbReference type="InterPro" id="IPR004839">
    <property type="entry name" value="Aminotransferase_I/II_large"/>
</dbReference>
<dbReference type="FunFam" id="3.90.1150.10:FF:000151">
    <property type="entry name" value="Alanine aminotransferase 2"/>
    <property type="match status" value="1"/>
</dbReference>
<dbReference type="Gene3D" id="1.10.287.1970">
    <property type="match status" value="1"/>
</dbReference>
<keyword evidence="3" id="KW-0032">Aminotransferase</keyword>
<evidence type="ECO:0000256" key="3">
    <source>
        <dbReference type="ARBA" id="ARBA00022576"/>
    </source>
</evidence>
<dbReference type="SUPFAM" id="SSF53383">
    <property type="entry name" value="PLP-dependent transferases"/>
    <property type="match status" value="1"/>
</dbReference>
<dbReference type="Gene3D" id="3.40.640.10">
    <property type="entry name" value="Type I PLP-dependent aspartate aminotransferase-like (Major domain)"/>
    <property type="match status" value="1"/>
</dbReference>
<evidence type="ECO:0000256" key="4">
    <source>
        <dbReference type="ARBA" id="ARBA00022679"/>
    </source>
</evidence>
<dbReference type="Gene3D" id="3.90.1150.10">
    <property type="entry name" value="Aspartate Aminotransferase, domain 1"/>
    <property type="match status" value="1"/>
</dbReference>
<dbReference type="eggNOG" id="KOG0258">
    <property type="taxonomic scope" value="Eukaryota"/>
</dbReference>
<dbReference type="PhylomeDB" id="A7THP3"/>
<reference evidence="11 12" key="1">
    <citation type="journal article" date="2007" name="Proc. Natl. Acad. Sci. U.S.A.">
        <title>Independent sorting-out of thousands of duplicated gene pairs in two yeast species descended from a whole-genome duplication.</title>
        <authorList>
            <person name="Scannell D.R."/>
            <person name="Frank A.C."/>
            <person name="Conant G.C."/>
            <person name="Byrne K.P."/>
            <person name="Woolfit M."/>
            <person name="Wolfe K.H."/>
        </authorList>
    </citation>
    <scope>NUCLEOTIDE SEQUENCE [LARGE SCALE GENOMIC DNA]</scope>
    <source>
        <strain evidence="12">ATCC 22028 / DSM 70294 / BCRC 21397 / CBS 2163 / NBRC 10782 / NRRL Y-8283 / UCD 57-17</strain>
    </source>
</reference>
<dbReference type="GO" id="GO:0030170">
    <property type="term" value="F:pyridoxal phosphate binding"/>
    <property type="evidence" value="ECO:0007669"/>
    <property type="project" value="EnsemblFungi"/>
</dbReference>
<dbReference type="PANTHER" id="PTHR11751">
    <property type="entry name" value="ALANINE AMINOTRANSFERASE"/>
    <property type="match status" value="1"/>
</dbReference>
<dbReference type="CDD" id="cd00609">
    <property type="entry name" value="AAT_like"/>
    <property type="match status" value="1"/>
</dbReference>
<accession>A7THP3</accession>